<comment type="subcellular location">
    <subcellularLocation>
        <location evidence="1">Cell membrane</location>
        <topology evidence="1">Multi-pass membrane protein</topology>
    </subcellularLocation>
</comment>
<keyword evidence="7" id="KW-0675">Receptor</keyword>
<evidence type="ECO:0000313" key="12">
    <source>
        <dbReference type="Proteomes" id="UP001217089"/>
    </source>
</evidence>
<keyword evidence="3 9" id="KW-0812">Transmembrane</keyword>
<evidence type="ECO:0000256" key="3">
    <source>
        <dbReference type="ARBA" id="ARBA00022692"/>
    </source>
</evidence>
<protein>
    <recommendedName>
        <fullName evidence="10">G-protein coupled receptors family 1 profile domain-containing protein</fullName>
    </recommendedName>
</protein>
<dbReference type="Gene3D" id="1.20.1070.10">
    <property type="entry name" value="Rhodopsin 7-helix transmembrane proteins"/>
    <property type="match status" value="1"/>
</dbReference>
<dbReference type="PANTHER" id="PTHR24247">
    <property type="entry name" value="5-HYDROXYTRYPTAMINE RECEPTOR"/>
    <property type="match status" value="1"/>
</dbReference>
<feature type="transmembrane region" description="Helical" evidence="9">
    <location>
        <begin position="334"/>
        <end position="353"/>
    </location>
</feature>
<keyword evidence="6 9" id="KW-0472">Membrane</keyword>
<feature type="transmembrane region" description="Helical" evidence="9">
    <location>
        <begin position="298"/>
        <end position="322"/>
    </location>
</feature>
<evidence type="ECO:0000256" key="7">
    <source>
        <dbReference type="ARBA" id="ARBA00023170"/>
    </source>
</evidence>
<dbReference type="Pfam" id="PF00001">
    <property type="entry name" value="7tm_1"/>
    <property type="match status" value="2"/>
</dbReference>
<comment type="caution">
    <text evidence="11">The sequence shown here is derived from an EMBL/GenBank/DDBJ whole genome shotgun (WGS) entry which is preliminary data.</text>
</comment>
<feature type="transmembrane region" description="Helical" evidence="9">
    <location>
        <begin position="108"/>
        <end position="141"/>
    </location>
</feature>
<dbReference type="PANTHER" id="PTHR24247:SF195">
    <property type="entry name" value="G-PROTEIN COUPLED RECEPTORS FAMILY 1 PROFILE DOMAIN-CONTAINING PROTEIN"/>
    <property type="match status" value="1"/>
</dbReference>
<dbReference type="EMBL" id="JARBDR010000923">
    <property type="protein sequence ID" value="KAJ8298412.1"/>
    <property type="molecule type" value="Genomic_DNA"/>
</dbReference>
<accession>A0ABQ9E3G7</accession>
<dbReference type="SUPFAM" id="SSF81321">
    <property type="entry name" value="Family A G protein-coupled receptor-like"/>
    <property type="match status" value="1"/>
</dbReference>
<sequence length="381" mass="44707">MTIRTDSKQILSTVQTMEANLLHLRKLTSLLCCQPFSFKTICIRDFDEFMTVNKNNTNCCRLKRQHRMKNISTLADDENEINLATNDFLSALFTMYYMECIPCYNISGYLVIIYVKFICDFTLCFESIIIMIILSYDRILLVRGGTRYFQKETKKQEHVLRWLSWVISFLLYSPAIILMDLWNDVDILADEDCDTPFAQDFIFTTVTAVCEFVIPLFLISSRPEIRENYNEKPEISIITTVEFKTIHRARLQKLLDTARVNHCNGFSDIKVASINPTPQEDRISLPDFRRRDLKAAKYHAVLVIMFLVTWTPYTFLTIVISFCEDCVNGHVYEIFTWLIWSKCAINPFLYAFNSQRFRFGYKRIIISLFICKKERAGENSK</sequence>
<keyword evidence="2" id="KW-1003">Cell membrane</keyword>
<evidence type="ECO:0000256" key="1">
    <source>
        <dbReference type="ARBA" id="ARBA00004651"/>
    </source>
</evidence>
<evidence type="ECO:0000256" key="2">
    <source>
        <dbReference type="ARBA" id="ARBA00022475"/>
    </source>
</evidence>
<evidence type="ECO:0000256" key="6">
    <source>
        <dbReference type="ARBA" id="ARBA00023136"/>
    </source>
</evidence>
<dbReference type="Proteomes" id="UP001217089">
    <property type="component" value="Unassembled WGS sequence"/>
</dbReference>
<evidence type="ECO:0000256" key="8">
    <source>
        <dbReference type="ARBA" id="ARBA00023224"/>
    </source>
</evidence>
<organism evidence="11 12">
    <name type="scientific">Tegillarca granosa</name>
    <name type="common">Malaysian cockle</name>
    <name type="synonym">Anadara granosa</name>
    <dbReference type="NCBI Taxonomy" id="220873"/>
    <lineage>
        <taxon>Eukaryota</taxon>
        <taxon>Metazoa</taxon>
        <taxon>Spiralia</taxon>
        <taxon>Lophotrochozoa</taxon>
        <taxon>Mollusca</taxon>
        <taxon>Bivalvia</taxon>
        <taxon>Autobranchia</taxon>
        <taxon>Pteriomorphia</taxon>
        <taxon>Arcoida</taxon>
        <taxon>Arcoidea</taxon>
        <taxon>Arcidae</taxon>
        <taxon>Tegillarca</taxon>
    </lineage>
</organism>
<keyword evidence="8" id="KW-0807">Transducer</keyword>
<evidence type="ECO:0000256" key="4">
    <source>
        <dbReference type="ARBA" id="ARBA00022989"/>
    </source>
</evidence>
<keyword evidence="5" id="KW-0297">G-protein coupled receptor</keyword>
<dbReference type="PROSITE" id="PS50262">
    <property type="entry name" value="G_PROTEIN_RECEP_F1_2"/>
    <property type="match status" value="1"/>
</dbReference>
<feature type="domain" description="G-protein coupled receptors family 1 profile" evidence="10">
    <location>
        <begin position="127"/>
        <end position="350"/>
    </location>
</feature>
<dbReference type="PRINTS" id="PR00237">
    <property type="entry name" value="GPCRRHODOPSN"/>
</dbReference>
<evidence type="ECO:0000256" key="5">
    <source>
        <dbReference type="ARBA" id="ARBA00023040"/>
    </source>
</evidence>
<gene>
    <name evidence="11" type="ORF">KUTeg_024943</name>
</gene>
<keyword evidence="4 9" id="KW-1133">Transmembrane helix</keyword>
<feature type="transmembrane region" description="Helical" evidence="9">
    <location>
        <begin position="162"/>
        <end position="181"/>
    </location>
</feature>
<dbReference type="InterPro" id="IPR000276">
    <property type="entry name" value="GPCR_Rhodpsn"/>
</dbReference>
<evidence type="ECO:0000259" key="10">
    <source>
        <dbReference type="PROSITE" id="PS50262"/>
    </source>
</evidence>
<keyword evidence="12" id="KW-1185">Reference proteome</keyword>
<evidence type="ECO:0000256" key="9">
    <source>
        <dbReference type="SAM" id="Phobius"/>
    </source>
</evidence>
<evidence type="ECO:0000313" key="11">
    <source>
        <dbReference type="EMBL" id="KAJ8298412.1"/>
    </source>
</evidence>
<name>A0ABQ9E3G7_TEGGR</name>
<reference evidence="11 12" key="1">
    <citation type="submission" date="2022-12" db="EMBL/GenBank/DDBJ databases">
        <title>Chromosome-level genome of Tegillarca granosa.</title>
        <authorList>
            <person name="Kim J."/>
        </authorList>
    </citation>
    <scope>NUCLEOTIDE SEQUENCE [LARGE SCALE GENOMIC DNA]</scope>
    <source>
        <strain evidence="11">Teg-2019</strain>
        <tissue evidence="11">Adductor muscle</tissue>
    </source>
</reference>
<feature type="transmembrane region" description="Helical" evidence="9">
    <location>
        <begin position="201"/>
        <end position="219"/>
    </location>
</feature>
<proteinExistence type="predicted"/>
<dbReference type="InterPro" id="IPR017452">
    <property type="entry name" value="GPCR_Rhodpsn_7TM"/>
</dbReference>